<comment type="caution">
    <text evidence="2">The sequence shown here is derived from an EMBL/GenBank/DDBJ whole genome shotgun (WGS) entry which is preliminary data.</text>
</comment>
<dbReference type="AlphaFoldDB" id="X0TGX5"/>
<feature type="non-terminal residue" evidence="2">
    <location>
        <position position="42"/>
    </location>
</feature>
<organism evidence="2">
    <name type="scientific">marine sediment metagenome</name>
    <dbReference type="NCBI Taxonomy" id="412755"/>
    <lineage>
        <taxon>unclassified sequences</taxon>
        <taxon>metagenomes</taxon>
        <taxon>ecological metagenomes</taxon>
    </lineage>
</organism>
<proteinExistence type="predicted"/>
<feature type="compositionally biased region" description="Basic and acidic residues" evidence="1">
    <location>
        <begin position="1"/>
        <end position="33"/>
    </location>
</feature>
<feature type="region of interest" description="Disordered" evidence="1">
    <location>
        <begin position="1"/>
        <end position="42"/>
    </location>
</feature>
<protein>
    <submittedName>
        <fullName evidence="2">Uncharacterized protein</fullName>
    </submittedName>
</protein>
<sequence>MSTDLRFTEFKHQSKNDDDDKQYYGINDLKDGKPLTQGAPDE</sequence>
<gene>
    <name evidence="2" type="ORF">S01H1_05678</name>
</gene>
<reference evidence="2" key="1">
    <citation type="journal article" date="2014" name="Front. Microbiol.">
        <title>High frequency of phylogenetically diverse reductive dehalogenase-homologous genes in deep subseafloor sedimentary metagenomes.</title>
        <authorList>
            <person name="Kawai M."/>
            <person name="Futagami T."/>
            <person name="Toyoda A."/>
            <person name="Takaki Y."/>
            <person name="Nishi S."/>
            <person name="Hori S."/>
            <person name="Arai W."/>
            <person name="Tsubouchi T."/>
            <person name="Morono Y."/>
            <person name="Uchiyama I."/>
            <person name="Ito T."/>
            <person name="Fujiyama A."/>
            <person name="Inagaki F."/>
            <person name="Takami H."/>
        </authorList>
    </citation>
    <scope>NUCLEOTIDE SEQUENCE</scope>
    <source>
        <strain evidence="2">Expedition CK06-06</strain>
    </source>
</reference>
<evidence type="ECO:0000256" key="1">
    <source>
        <dbReference type="SAM" id="MobiDB-lite"/>
    </source>
</evidence>
<evidence type="ECO:0000313" key="2">
    <source>
        <dbReference type="EMBL" id="GAF75355.1"/>
    </source>
</evidence>
<dbReference type="EMBL" id="BARS01002955">
    <property type="protein sequence ID" value="GAF75355.1"/>
    <property type="molecule type" value="Genomic_DNA"/>
</dbReference>
<name>X0TGX5_9ZZZZ</name>
<accession>X0TGX5</accession>